<proteinExistence type="predicted"/>
<dbReference type="NCBIfam" id="NF041196">
    <property type="entry name" value="ScbR_bind_reg"/>
    <property type="match status" value="1"/>
</dbReference>
<evidence type="ECO:0000256" key="1">
    <source>
        <dbReference type="ARBA" id="ARBA00023015"/>
    </source>
</evidence>
<dbReference type="AlphaFoldDB" id="A0A926L0U6"/>
<reference evidence="7" key="1">
    <citation type="submission" date="2020-09" db="EMBL/GenBank/DDBJ databases">
        <title>Streptomyces grisecoloratus sp. nov., isolated from cotton soil.</title>
        <authorList>
            <person name="Xing L."/>
        </authorList>
    </citation>
    <scope>NUCLEOTIDE SEQUENCE</scope>
    <source>
        <strain evidence="7">TRM S81-3</strain>
    </source>
</reference>
<dbReference type="EMBL" id="JACVQF010000187">
    <property type="protein sequence ID" value="MBD0420437.1"/>
    <property type="molecule type" value="Genomic_DNA"/>
</dbReference>
<evidence type="ECO:0000313" key="7">
    <source>
        <dbReference type="EMBL" id="MBD0420437.1"/>
    </source>
</evidence>
<dbReference type="Pfam" id="PF00440">
    <property type="entry name" value="TetR_N"/>
    <property type="match status" value="1"/>
</dbReference>
<dbReference type="SUPFAM" id="SSF48498">
    <property type="entry name" value="Tetracyclin repressor-like, C-terminal domain"/>
    <property type="match status" value="1"/>
</dbReference>
<dbReference type="Proteomes" id="UP000621210">
    <property type="component" value="Unassembled WGS sequence"/>
</dbReference>
<gene>
    <name evidence="7" type="ORF">H0H10_15000</name>
</gene>
<keyword evidence="2 4" id="KW-0238">DNA-binding</keyword>
<evidence type="ECO:0000256" key="5">
    <source>
        <dbReference type="SAM" id="MobiDB-lite"/>
    </source>
</evidence>
<feature type="region of interest" description="Disordered" evidence="5">
    <location>
        <begin position="1"/>
        <end position="39"/>
    </location>
</feature>
<dbReference type="Gene3D" id="1.10.357.10">
    <property type="entry name" value="Tetracycline Repressor, domain 2"/>
    <property type="match status" value="1"/>
</dbReference>
<keyword evidence="3" id="KW-0804">Transcription</keyword>
<organism evidence="7 8">
    <name type="scientific">Streptomyces griseicoloratus</name>
    <dbReference type="NCBI Taxonomy" id="2752516"/>
    <lineage>
        <taxon>Bacteria</taxon>
        <taxon>Bacillati</taxon>
        <taxon>Actinomycetota</taxon>
        <taxon>Actinomycetes</taxon>
        <taxon>Kitasatosporales</taxon>
        <taxon>Streptomycetaceae</taxon>
        <taxon>Streptomyces</taxon>
    </lineage>
</organism>
<dbReference type="InterPro" id="IPR050109">
    <property type="entry name" value="HTH-type_TetR-like_transc_reg"/>
</dbReference>
<keyword evidence="8" id="KW-1185">Reference proteome</keyword>
<dbReference type="GO" id="GO:0000976">
    <property type="term" value="F:transcription cis-regulatory region binding"/>
    <property type="evidence" value="ECO:0007669"/>
    <property type="project" value="TreeGrafter"/>
</dbReference>
<dbReference type="PROSITE" id="PS50977">
    <property type="entry name" value="HTH_TETR_2"/>
    <property type="match status" value="1"/>
</dbReference>
<evidence type="ECO:0000256" key="2">
    <source>
        <dbReference type="ARBA" id="ARBA00023125"/>
    </source>
</evidence>
<dbReference type="InterPro" id="IPR047923">
    <property type="entry name" value="ArpA-like"/>
</dbReference>
<accession>A0A926L0U6</accession>
<evidence type="ECO:0000256" key="4">
    <source>
        <dbReference type="PROSITE-ProRule" id="PRU00335"/>
    </source>
</evidence>
<protein>
    <submittedName>
        <fullName evidence="7">TetR/AcrR family transcriptional regulator</fullName>
    </submittedName>
</protein>
<evidence type="ECO:0000313" key="8">
    <source>
        <dbReference type="Proteomes" id="UP000621210"/>
    </source>
</evidence>
<dbReference type="GO" id="GO:0003700">
    <property type="term" value="F:DNA-binding transcription factor activity"/>
    <property type="evidence" value="ECO:0007669"/>
    <property type="project" value="TreeGrafter"/>
</dbReference>
<comment type="caution">
    <text evidence="7">The sequence shown here is derived from an EMBL/GenBank/DDBJ whole genome shotgun (WGS) entry which is preliminary data.</text>
</comment>
<dbReference type="InterPro" id="IPR036271">
    <property type="entry name" value="Tet_transcr_reg_TetR-rel_C_sf"/>
</dbReference>
<feature type="domain" description="HTH tetR-type" evidence="6">
    <location>
        <begin position="50"/>
        <end position="110"/>
    </location>
</feature>
<reference evidence="7" key="2">
    <citation type="submission" date="2020-09" db="EMBL/GenBank/DDBJ databases">
        <authorList>
            <person name="Luo X."/>
        </authorList>
    </citation>
    <scope>NUCLEOTIDE SEQUENCE</scope>
    <source>
        <strain evidence="7">TRM S81-3</strain>
    </source>
</reference>
<keyword evidence="1" id="KW-0805">Transcription regulation</keyword>
<dbReference type="PANTHER" id="PTHR30055">
    <property type="entry name" value="HTH-TYPE TRANSCRIPTIONAL REGULATOR RUTR"/>
    <property type="match status" value="1"/>
</dbReference>
<dbReference type="InterPro" id="IPR009057">
    <property type="entry name" value="Homeodomain-like_sf"/>
</dbReference>
<sequence length="257" mass="27620">MLWLPSTGPAAEPPGAGRRRRPHRRNEVDTATRSPARTRRECAVTQERAARTRRLLLQAAATEFAENGYEGTSFARICALAGISMGALTFHFPTKGRLAQAVQEQGCNAAGAAVTQVLPQHESALQGVVEATLCLARLLEKDPLVRAAARLARELPGSADSWLRAWRPTVCRLLHRAADAGELRPDADREVVAQLVAHLVAGTEWYVWARSAWPGGAGAAGTADEQLARIWELALPGIAARWQPDGAARPPGRANSP</sequence>
<dbReference type="SUPFAM" id="SSF46689">
    <property type="entry name" value="Homeodomain-like"/>
    <property type="match status" value="1"/>
</dbReference>
<dbReference type="PRINTS" id="PR00455">
    <property type="entry name" value="HTHTETR"/>
</dbReference>
<name>A0A926L0U6_9ACTN</name>
<feature type="DNA-binding region" description="H-T-H motif" evidence="4">
    <location>
        <begin position="73"/>
        <end position="92"/>
    </location>
</feature>
<dbReference type="PANTHER" id="PTHR30055:SF234">
    <property type="entry name" value="HTH-TYPE TRANSCRIPTIONAL REGULATOR BETI"/>
    <property type="match status" value="1"/>
</dbReference>
<evidence type="ECO:0000256" key="3">
    <source>
        <dbReference type="ARBA" id="ARBA00023163"/>
    </source>
</evidence>
<evidence type="ECO:0000259" key="6">
    <source>
        <dbReference type="PROSITE" id="PS50977"/>
    </source>
</evidence>
<dbReference type="InterPro" id="IPR001647">
    <property type="entry name" value="HTH_TetR"/>
</dbReference>